<dbReference type="Gene3D" id="3.30.465.10">
    <property type="match status" value="1"/>
</dbReference>
<evidence type="ECO:0000259" key="7">
    <source>
        <dbReference type="PROSITE" id="PS51387"/>
    </source>
</evidence>
<gene>
    <name evidence="8" type="ORF">TSTA_068880</name>
</gene>
<dbReference type="PhylomeDB" id="B8LYV6"/>
<dbReference type="PANTHER" id="PTHR42973:SF39">
    <property type="entry name" value="FAD-BINDING PCMH-TYPE DOMAIN-CONTAINING PROTEIN"/>
    <property type="match status" value="1"/>
</dbReference>
<keyword evidence="4" id="KW-0274">FAD</keyword>
<dbReference type="InterPro" id="IPR016166">
    <property type="entry name" value="FAD-bd_PCMH"/>
</dbReference>
<proteinExistence type="inferred from homology"/>
<keyword evidence="9" id="KW-1185">Reference proteome</keyword>
<dbReference type="HOGENOM" id="CLU_018354_4_2_1"/>
<feature type="chain" id="PRO_5002877319" evidence="6">
    <location>
        <begin position="22"/>
        <end position="592"/>
    </location>
</feature>
<name>B8LYV6_TALSN</name>
<feature type="signal peptide" evidence="6">
    <location>
        <begin position="1"/>
        <end position="21"/>
    </location>
</feature>
<dbReference type="STRING" id="441959.B8LYV6"/>
<evidence type="ECO:0000256" key="2">
    <source>
        <dbReference type="ARBA" id="ARBA00005466"/>
    </source>
</evidence>
<evidence type="ECO:0000256" key="1">
    <source>
        <dbReference type="ARBA" id="ARBA00001974"/>
    </source>
</evidence>
<dbReference type="GeneID" id="8110215"/>
<sequence length="592" mass="63675">MSSPFIALMATGILYAGIGHAGNATCKCMPNDACWPSPAIWSTLNDTLSGKLIQNIPVAAPCYPGPYSNPTECAIVQENWMNTSFLSEYSIGYSYPFTQSCDIAPGNTTNCELGDSPVYAVNASTPEDAVAGVNFAREWNLRLVVKTTGHDMLGRSTGYGSLEIWLRYLRQGISFEEVYSETLLYGQNEPAAWNGSAIEVGAGYDWGDVNAVAAANGVIVVGGGCPSVGVLGGFTQGGGHSRATHDFGLAADQLLEAQVVLTNGEQVLANRRSNVDLFRALRGGGGGTYGIVTTAKIKAYPDAAYTAQSFYMAPLSTSHDDLVVFMEVIAILYEAFPALADDGLSGYGAWSAYNVGESINASMTYIFAAREKTVAEIEAMFAPILEKLLLYNGTNIELVVSYMAYDGYWDYYYGLGGGTCSAATTNSALVSRLFTKVNLSNDGEKLRKMLNNTVGTPSEGVVNGFALLGGGPVSVSDTFSGVNPAWRKSYMHNYCTRGWSDDAEYETVMSIHHDLTYSKGGALREFAPDTGAYMNEADWQDPWYLQDFYGENLPVLTAAKIKFDPDEVLYCPTCVGSERWTSKVTGALCRAP</sequence>
<dbReference type="GO" id="GO:0071949">
    <property type="term" value="F:FAD binding"/>
    <property type="evidence" value="ECO:0007669"/>
    <property type="project" value="InterPro"/>
</dbReference>
<dbReference type="OrthoDB" id="9983560at2759"/>
<keyword evidence="6" id="KW-0732">Signal</keyword>
<dbReference type="InterPro" id="IPR050416">
    <property type="entry name" value="FAD-linked_Oxidoreductase"/>
</dbReference>
<keyword evidence="5" id="KW-0560">Oxidoreductase</keyword>
<dbReference type="InterPro" id="IPR036318">
    <property type="entry name" value="FAD-bd_PCMH-like_sf"/>
</dbReference>
<dbReference type="RefSeq" id="XP_002340851.1">
    <property type="nucleotide sequence ID" value="XM_002340810.1"/>
</dbReference>
<dbReference type="VEuPathDB" id="FungiDB:TSTA_068880"/>
<evidence type="ECO:0000256" key="4">
    <source>
        <dbReference type="ARBA" id="ARBA00022827"/>
    </source>
</evidence>
<organism evidence="8 9">
    <name type="scientific">Talaromyces stipitatus (strain ATCC 10500 / CBS 375.48 / QM 6759 / NRRL 1006)</name>
    <name type="common">Penicillium stipitatum</name>
    <dbReference type="NCBI Taxonomy" id="441959"/>
    <lineage>
        <taxon>Eukaryota</taxon>
        <taxon>Fungi</taxon>
        <taxon>Dikarya</taxon>
        <taxon>Ascomycota</taxon>
        <taxon>Pezizomycotina</taxon>
        <taxon>Eurotiomycetes</taxon>
        <taxon>Eurotiomycetidae</taxon>
        <taxon>Eurotiales</taxon>
        <taxon>Trichocomaceae</taxon>
        <taxon>Talaromyces</taxon>
        <taxon>Talaromyces sect. Talaromyces</taxon>
    </lineage>
</organism>
<comment type="cofactor">
    <cofactor evidence="1">
        <name>FAD</name>
        <dbReference type="ChEBI" id="CHEBI:57692"/>
    </cofactor>
</comment>
<dbReference type="Pfam" id="PF01565">
    <property type="entry name" value="FAD_binding_4"/>
    <property type="match status" value="1"/>
</dbReference>
<accession>B8LYV6</accession>
<dbReference type="AlphaFoldDB" id="B8LYV6"/>
<evidence type="ECO:0000313" key="9">
    <source>
        <dbReference type="Proteomes" id="UP000001745"/>
    </source>
</evidence>
<dbReference type="OMA" id="NEADWGN"/>
<reference evidence="9" key="1">
    <citation type="journal article" date="2015" name="Genome Announc.">
        <title>Genome sequence of the AIDS-associated pathogen Penicillium marneffei (ATCC18224) and its near taxonomic relative Talaromyces stipitatus (ATCC10500).</title>
        <authorList>
            <person name="Nierman W.C."/>
            <person name="Fedorova-Abrams N.D."/>
            <person name="Andrianopoulos A."/>
        </authorList>
    </citation>
    <scope>NUCLEOTIDE SEQUENCE [LARGE SCALE GENOMIC DNA]</scope>
    <source>
        <strain evidence="9">ATCC 10500 / CBS 375.48 / QM 6759 / NRRL 1006</strain>
    </source>
</reference>
<feature type="domain" description="FAD-binding PCMH-type" evidence="7">
    <location>
        <begin position="113"/>
        <end position="302"/>
    </location>
</feature>
<dbReference type="PROSITE" id="PS51387">
    <property type="entry name" value="FAD_PCMH"/>
    <property type="match status" value="1"/>
</dbReference>
<dbReference type="eggNOG" id="KOG0157">
    <property type="taxonomic scope" value="Eukaryota"/>
</dbReference>
<comment type="similarity">
    <text evidence="2">Belongs to the oxygen-dependent FAD-linked oxidoreductase family.</text>
</comment>
<dbReference type="PANTHER" id="PTHR42973">
    <property type="entry name" value="BINDING OXIDOREDUCTASE, PUTATIVE (AFU_ORTHOLOGUE AFUA_1G17690)-RELATED"/>
    <property type="match status" value="1"/>
</dbReference>
<evidence type="ECO:0000256" key="3">
    <source>
        <dbReference type="ARBA" id="ARBA00022630"/>
    </source>
</evidence>
<evidence type="ECO:0000256" key="6">
    <source>
        <dbReference type="SAM" id="SignalP"/>
    </source>
</evidence>
<dbReference type="SUPFAM" id="SSF56176">
    <property type="entry name" value="FAD-binding/transporter-associated domain-like"/>
    <property type="match status" value="1"/>
</dbReference>
<protein>
    <submittedName>
        <fullName evidence="8">Isoamyl alcohol oxidase</fullName>
    </submittedName>
</protein>
<dbReference type="InParanoid" id="B8LYV6"/>
<dbReference type="GO" id="GO:0016491">
    <property type="term" value="F:oxidoreductase activity"/>
    <property type="evidence" value="ECO:0007669"/>
    <property type="project" value="UniProtKB-KW"/>
</dbReference>
<keyword evidence="3" id="KW-0285">Flavoprotein</keyword>
<dbReference type="InterPro" id="IPR006094">
    <property type="entry name" value="Oxid_FAD_bind_N"/>
</dbReference>
<evidence type="ECO:0000256" key="5">
    <source>
        <dbReference type="ARBA" id="ARBA00023002"/>
    </source>
</evidence>
<dbReference type="InterPro" id="IPR016169">
    <property type="entry name" value="FAD-bd_PCMH_sub2"/>
</dbReference>
<dbReference type="Proteomes" id="UP000001745">
    <property type="component" value="Unassembled WGS sequence"/>
</dbReference>
<evidence type="ECO:0000313" key="8">
    <source>
        <dbReference type="EMBL" id="EED23464.1"/>
    </source>
</evidence>
<dbReference type="EMBL" id="EQ962652">
    <property type="protein sequence ID" value="EED23464.1"/>
    <property type="molecule type" value="Genomic_DNA"/>
</dbReference>